<dbReference type="PANTHER" id="PTHR23511">
    <property type="entry name" value="SYNAPTIC VESICLE GLYCOPROTEIN 2"/>
    <property type="match status" value="1"/>
</dbReference>
<proteinExistence type="predicted"/>
<dbReference type="InterPro" id="IPR005829">
    <property type="entry name" value="Sugar_transporter_CS"/>
</dbReference>
<evidence type="ECO:0000259" key="7">
    <source>
        <dbReference type="PROSITE" id="PS50850"/>
    </source>
</evidence>
<feature type="domain" description="Major facilitator superfamily (MFS) profile" evidence="7">
    <location>
        <begin position="10"/>
        <end position="313"/>
    </location>
</feature>
<evidence type="ECO:0000256" key="4">
    <source>
        <dbReference type="ARBA" id="ARBA00022989"/>
    </source>
</evidence>
<evidence type="ECO:0000256" key="2">
    <source>
        <dbReference type="ARBA" id="ARBA00022448"/>
    </source>
</evidence>
<dbReference type="PANTHER" id="PTHR23511:SF34">
    <property type="entry name" value="SYNAPTIC VESICLE GLYCOPROTEIN 2"/>
    <property type="match status" value="1"/>
</dbReference>
<dbReference type="HOGENOM" id="CLU_001265_46_14_1"/>
<feature type="transmembrane region" description="Helical" evidence="6">
    <location>
        <begin position="124"/>
        <end position="145"/>
    </location>
</feature>
<keyword evidence="4 6" id="KW-1133">Transmembrane helix</keyword>
<feature type="transmembrane region" description="Helical" evidence="6">
    <location>
        <begin position="93"/>
        <end position="112"/>
    </location>
</feature>
<dbReference type="Gene3D" id="1.20.1250.20">
    <property type="entry name" value="MFS general substrate transporter like domains"/>
    <property type="match status" value="1"/>
</dbReference>
<feature type="transmembrane region" description="Helical" evidence="6">
    <location>
        <begin position="65"/>
        <end position="86"/>
    </location>
</feature>
<dbReference type="Pfam" id="PF00083">
    <property type="entry name" value="Sugar_tr"/>
    <property type="match status" value="1"/>
</dbReference>
<dbReference type="Proteomes" id="UP000014074">
    <property type="component" value="Unassembled WGS sequence"/>
</dbReference>
<gene>
    <name evidence="8" type="ORF">UCRPA7_1363</name>
</gene>
<dbReference type="InterPro" id="IPR036259">
    <property type="entry name" value="MFS_trans_sf"/>
</dbReference>
<dbReference type="PROSITE" id="PS50850">
    <property type="entry name" value="MFS"/>
    <property type="match status" value="1"/>
</dbReference>
<keyword evidence="5 6" id="KW-0472">Membrane</keyword>
<reference evidence="9" key="1">
    <citation type="journal article" date="2013" name="Genome Announc.">
        <title>Draft genome sequence of the ascomycete Phaeoacremonium aleophilum strain UCR-PA7, a causal agent of the esca disease complex in grapevines.</title>
        <authorList>
            <person name="Blanco-Ulate B."/>
            <person name="Rolshausen P."/>
            <person name="Cantu D."/>
        </authorList>
    </citation>
    <scope>NUCLEOTIDE SEQUENCE [LARGE SCALE GENOMIC DNA]</scope>
    <source>
        <strain evidence="9">UCR-PA7</strain>
    </source>
</reference>
<sequence length="313" mass="34102">MLICRSDIRAVAVAGVGFFLDSYDIFAINLITTFLGVVFWQGSPDQSVNGFGGNYGKLPTPVSQALKASTSAGIVIGQVVFGWLADVFGRRKIYGVELGIIVLSTLNCALASPSQSMSSTGLLVFWRVMMGIGIGGDYPLSSVITSEFAPTRWRGGMIAAVFSMQGIGQLVAAIVALVTTAAFKDSFINIKSVGECDYACQVAADRSWRIIVGFGALPACFALYYRITIPETPRYTFDVAHDVEKADADIKAYMSNRSEGDVDEVQQARMKKIAAPSLTIPQASWPDVWSYFREWKHFKILVGTTMSWFFLGQ</sequence>
<dbReference type="AlphaFoldDB" id="R8BUQ1"/>
<dbReference type="GO" id="GO:0016020">
    <property type="term" value="C:membrane"/>
    <property type="evidence" value="ECO:0007669"/>
    <property type="project" value="UniProtKB-SubCell"/>
</dbReference>
<organism evidence="8 9">
    <name type="scientific">Phaeoacremonium minimum (strain UCR-PA7)</name>
    <name type="common">Esca disease fungus</name>
    <name type="synonym">Togninia minima</name>
    <dbReference type="NCBI Taxonomy" id="1286976"/>
    <lineage>
        <taxon>Eukaryota</taxon>
        <taxon>Fungi</taxon>
        <taxon>Dikarya</taxon>
        <taxon>Ascomycota</taxon>
        <taxon>Pezizomycotina</taxon>
        <taxon>Sordariomycetes</taxon>
        <taxon>Sordariomycetidae</taxon>
        <taxon>Togniniales</taxon>
        <taxon>Togniniaceae</taxon>
        <taxon>Phaeoacremonium</taxon>
    </lineage>
</organism>
<protein>
    <submittedName>
        <fullName evidence="8">Putative inorganic phosphate transporter pho84 protein</fullName>
    </submittedName>
</protein>
<dbReference type="InterPro" id="IPR005828">
    <property type="entry name" value="MFS_sugar_transport-like"/>
</dbReference>
<feature type="transmembrane region" description="Helical" evidence="6">
    <location>
        <begin position="12"/>
        <end position="40"/>
    </location>
</feature>
<dbReference type="OrthoDB" id="433512at2759"/>
<comment type="subcellular location">
    <subcellularLocation>
        <location evidence="1">Membrane</location>
        <topology evidence="1">Multi-pass membrane protein</topology>
    </subcellularLocation>
</comment>
<keyword evidence="3 6" id="KW-0812">Transmembrane</keyword>
<dbReference type="PROSITE" id="PS00217">
    <property type="entry name" value="SUGAR_TRANSPORT_2"/>
    <property type="match status" value="1"/>
</dbReference>
<accession>R8BUQ1</accession>
<feature type="transmembrane region" description="Helical" evidence="6">
    <location>
        <begin position="207"/>
        <end position="225"/>
    </location>
</feature>
<evidence type="ECO:0000256" key="5">
    <source>
        <dbReference type="ARBA" id="ARBA00023136"/>
    </source>
</evidence>
<dbReference type="RefSeq" id="XP_007912135.1">
    <property type="nucleotide sequence ID" value="XM_007913944.1"/>
</dbReference>
<dbReference type="SUPFAM" id="SSF103473">
    <property type="entry name" value="MFS general substrate transporter"/>
    <property type="match status" value="1"/>
</dbReference>
<dbReference type="KEGG" id="tmn:UCRPA7_1363"/>
<dbReference type="GeneID" id="19321503"/>
<dbReference type="EMBL" id="KB932857">
    <property type="protein sequence ID" value="EOO03101.1"/>
    <property type="molecule type" value="Genomic_DNA"/>
</dbReference>
<evidence type="ECO:0000313" key="9">
    <source>
        <dbReference type="Proteomes" id="UP000014074"/>
    </source>
</evidence>
<evidence type="ECO:0000256" key="1">
    <source>
        <dbReference type="ARBA" id="ARBA00004141"/>
    </source>
</evidence>
<evidence type="ECO:0000256" key="6">
    <source>
        <dbReference type="SAM" id="Phobius"/>
    </source>
</evidence>
<evidence type="ECO:0000313" key="8">
    <source>
        <dbReference type="EMBL" id="EOO03101.1"/>
    </source>
</evidence>
<keyword evidence="9" id="KW-1185">Reference proteome</keyword>
<dbReference type="eggNOG" id="KOG0252">
    <property type="taxonomic scope" value="Eukaryota"/>
</dbReference>
<name>R8BUQ1_PHAM7</name>
<dbReference type="InterPro" id="IPR020846">
    <property type="entry name" value="MFS_dom"/>
</dbReference>
<dbReference type="GO" id="GO:0022857">
    <property type="term" value="F:transmembrane transporter activity"/>
    <property type="evidence" value="ECO:0007669"/>
    <property type="project" value="InterPro"/>
</dbReference>
<keyword evidence="2" id="KW-0813">Transport</keyword>
<feature type="transmembrane region" description="Helical" evidence="6">
    <location>
        <begin position="157"/>
        <end position="183"/>
    </location>
</feature>
<evidence type="ECO:0000256" key="3">
    <source>
        <dbReference type="ARBA" id="ARBA00022692"/>
    </source>
</evidence>